<evidence type="ECO:0000256" key="2">
    <source>
        <dbReference type="ARBA" id="ARBA00004613"/>
    </source>
</evidence>
<dbReference type="Pfam" id="PF06429">
    <property type="entry name" value="Flg_bbr_C"/>
    <property type="match status" value="1"/>
</dbReference>
<sequence length="446" mass="46573">MSIMHIGLSGTLAAQAGLNMAARNTANLLTPGYTRQGVQLVARIGGGVDATSLIRFSDQYKTEQKWTSNAPYGRYGVAESYYAQLEGVMGLDDGSVKAGLDAFFGALSEVSADATNPALRGQVIHAADGLAKSFNSVQQAMRMQLDSARQQSSATAGQINSLTDSIAELNRQIADASAAGTTPSELIDRRDQAIDQLSALVEVRTVRQPNGAIDVDLANGLPLVAGSETARIAVGAQSDGTFTLSLEFADAVYPLDGAKVGGALGGLSEFVDDVLLPQMVAMRSLGGELAEQVNAQLSAGYGMNGKPGEALFDVDPATGELRGRAVAPEALGFSDNPAEPGNSGNLAKLIDLQRAQIEIAGFGETSLGDAYTMLVGKLGSQSQQNQTSLATAAEMRKQSEEAWLSTSGVNMDEEAVNIAEFMQVYSANMKVISVANQLFDATLASF</sequence>
<keyword evidence="5" id="KW-0964">Secreted</keyword>
<evidence type="ECO:0000256" key="3">
    <source>
        <dbReference type="ARBA" id="ARBA00009677"/>
    </source>
</evidence>
<evidence type="ECO:0000313" key="10">
    <source>
        <dbReference type="Proteomes" id="UP001609186"/>
    </source>
</evidence>
<evidence type="ECO:0000256" key="1">
    <source>
        <dbReference type="ARBA" id="ARBA00004365"/>
    </source>
</evidence>
<protein>
    <recommendedName>
        <fullName evidence="4">Flagellar hook-associated protein 1</fullName>
    </recommendedName>
</protein>
<dbReference type="NCBIfam" id="TIGR02492">
    <property type="entry name" value="flgK_ends"/>
    <property type="match status" value="1"/>
</dbReference>
<evidence type="ECO:0000256" key="6">
    <source>
        <dbReference type="ARBA" id="ARBA00023143"/>
    </source>
</evidence>
<evidence type="ECO:0000256" key="5">
    <source>
        <dbReference type="ARBA" id="ARBA00022525"/>
    </source>
</evidence>
<evidence type="ECO:0000313" key="9">
    <source>
        <dbReference type="EMBL" id="MFH5254439.1"/>
    </source>
</evidence>
<keyword evidence="10" id="KW-1185">Reference proteome</keyword>
<comment type="subcellular location">
    <subcellularLocation>
        <location evidence="1">Bacterial flagellum</location>
    </subcellularLocation>
    <subcellularLocation>
        <location evidence="2">Secreted</location>
    </subcellularLocation>
</comment>
<comment type="similarity">
    <text evidence="3">Belongs to the flagella basal body rod proteins family.</text>
</comment>
<dbReference type="InterPro" id="IPR010930">
    <property type="entry name" value="Flg_bb/hook_C_dom"/>
</dbReference>
<name>A0ABW7L8P6_9BURK</name>
<evidence type="ECO:0000256" key="4">
    <source>
        <dbReference type="ARBA" id="ARBA00016244"/>
    </source>
</evidence>
<keyword evidence="9" id="KW-0966">Cell projection</keyword>
<accession>A0ABW7L8P6</accession>
<dbReference type="Pfam" id="PF22638">
    <property type="entry name" value="FlgK_D1"/>
    <property type="match status" value="1"/>
</dbReference>
<dbReference type="SUPFAM" id="SSF64518">
    <property type="entry name" value="Phase 1 flagellin"/>
    <property type="match status" value="1"/>
</dbReference>
<dbReference type="PANTHER" id="PTHR30033">
    <property type="entry name" value="FLAGELLAR HOOK-ASSOCIATED PROTEIN 1"/>
    <property type="match status" value="1"/>
</dbReference>
<dbReference type="Proteomes" id="UP001609186">
    <property type="component" value="Unassembled WGS sequence"/>
</dbReference>
<keyword evidence="6" id="KW-0975">Bacterial flagellum</keyword>
<comment type="caution">
    <text evidence="9">The sequence shown here is derived from an EMBL/GenBank/DDBJ whole genome shotgun (WGS) entry which is preliminary data.</text>
</comment>
<dbReference type="InterPro" id="IPR002371">
    <property type="entry name" value="FlgK"/>
</dbReference>
<dbReference type="RefSeq" id="WP_395130494.1">
    <property type="nucleotide sequence ID" value="NZ_JBIMPM010000035.1"/>
</dbReference>
<organism evidence="9 10">
    <name type="scientific">Burkholderia semiarida</name>
    <dbReference type="NCBI Taxonomy" id="2843303"/>
    <lineage>
        <taxon>Bacteria</taxon>
        <taxon>Pseudomonadati</taxon>
        <taxon>Pseudomonadota</taxon>
        <taxon>Betaproteobacteria</taxon>
        <taxon>Burkholderiales</taxon>
        <taxon>Burkholderiaceae</taxon>
        <taxon>Burkholderia</taxon>
        <taxon>Burkholderia cepacia complex</taxon>
    </lineage>
</organism>
<reference evidence="9 10" key="1">
    <citation type="submission" date="2024-10" db="EMBL/GenBank/DDBJ databases">
        <title>Burkholderia semiarida in Mexico.</title>
        <authorList>
            <person name="Estrada P."/>
        </authorList>
    </citation>
    <scope>NUCLEOTIDE SEQUENCE [LARGE SCALE GENOMIC DNA]</scope>
    <source>
        <strain evidence="9 10">CLM7-1</strain>
    </source>
</reference>
<keyword evidence="9" id="KW-0282">Flagellum</keyword>
<gene>
    <name evidence="9" type="primary">flgK</name>
    <name evidence="9" type="ORF">ACGTRS_24720</name>
</gene>
<dbReference type="PANTHER" id="PTHR30033:SF1">
    <property type="entry name" value="FLAGELLAR HOOK-ASSOCIATED PROTEIN 1"/>
    <property type="match status" value="1"/>
</dbReference>
<evidence type="ECO:0000259" key="7">
    <source>
        <dbReference type="Pfam" id="PF06429"/>
    </source>
</evidence>
<keyword evidence="9" id="KW-0969">Cilium</keyword>
<evidence type="ECO:0000259" key="8">
    <source>
        <dbReference type="Pfam" id="PF22638"/>
    </source>
</evidence>
<dbReference type="EMBL" id="JBIMPM010000035">
    <property type="protein sequence ID" value="MFH5254439.1"/>
    <property type="molecule type" value="Genomic_DNA"/>
</dbReference>
<proteinExistence type="inferred from homology"/>
<feature type="domain" description="Flagellar basal-body/hook protein C-terminal" evidence="7">
    <location>
        <begin position="404"/>
        <end position="443"/>
    </location>
</feature>
<dbReference type="InterPro" id="IPR053927">
    <property type="entry name" value="FlgK_helical"/>
</dbReference>
<feature type="domain" description="Flagellar hook-associated protein FlgK helical" evidence="8">
    <location>
        <begin position="83"/>
        <end position="312"/>
    </location>
</feature>